<evidence type="ECO:0000259" key="3">
    <source>
        <dbReference type="Pfam" id="PF04536"/>
    </source>
</evidence>
<dbReference type="Pfam" id="PF04536">
    <property type="entry name" value="TPM_phosphatase"/>
    <property type="match status" value="1"/>
</dbReference>
<evidence type="ECO:0000256" key="2">
    <source>
        <dbReference type="SAM" id="SignalP"/>
    </source>
</evidence>
<dbReference type="Gene3D" id="3.10.310.50">
    <property type="match status" value="1"/>
</dbReference>
<protein>
    <recommendedName>
        <fullName evidence="3">TPM domain-containing protein</fullName>
    </recommendedName>
</protein>
<feature type="signal peptide" evidence="2">
    <location>
        <begin position="1"/>
        <end position="19"/>
    </location>
</feature>
<dbReference type="OrthoDB" id="9810918at2"/>
<dbReference type="eggNOG" id="COG1512">
    <property type="taxonomic scope" value="Bacteria"/>
</dbReference>
<dbReference type="RefSeq" id="WP_009134609.1">
    <property type="nucleotide sequence ID" value="NZ_CP102250.1"/>
</dbReference>
<keyword evidence="5" id="KW-1185">Reference proteome</keyword>
<sequence>MLKRLFILLCASLLGVVGAAGQNLPEPMSPPRLVNDFVGLLTPEQQNALEQKLEAFDRKTSTQIAVVAVDDLDGYAPGDYAQRLYDKWGIGRKGKDNGILILVKPKTAASNGQVFISVGYGLEGVVPDITAGRIIDTEMLPEFRKGDYYAGIDRAATVLMKLTEGEFTADAYGKQGDPAGLTGGLILFIVFIVFALLSRGGRGKGGDGTGNSGGRRGMWIPPVIIGGRGGGGFSGGGGFGGFGGGMSGGGGGGRSW</sequence>
<dbReference type="Proteomes" id="UP000006008">
    <property type="component" value="Unassembled WGS sequence"/>
</dbReference>
<reference evidence="4 5" key="1">
    <citation type="submission" date="2011-08" db="EMBL/GenBank/DDBJ databases">
        <title>The Genome Sequence of Alistipes indistinctus YIT 12060.</title>
        <authorList>
            <consortium name="The Broad Institute Genome Sequencing Platform"/>
            <person name="Earl A."/>
            <person name="Ward D."/>
            <person name="Feldgarden M."/>
            <person name="Gevers D."/>
            <person name="Morotomi M."/>
            <person name="Young S.K."/>
            <person name="Zeng Q."/>
            <person name="Gargeya S."/>
            <person name="Fitzgerald M."/>
            <person name="Haas B."/>
            <person name="Abouelleil A."/>
            <person name="Alvarado L."/>
            <person name="Arachchi H.M."/>
            <person name="Berlin A."/>
            <person name="Brown A."/>
            <person name="Chapman S.B."/>
            <person name="Chen Z."/>
            <person name="Dunbar C."/>
            <person name="Freedman E."/>
            <person name="Gearin G."/>
            <person name="Gellesch M."/>
            <person name="Goldberg J."/>
            <person name="Griggs A."/>
            <person name="Gujja S."/>
            <person name="Heiman D."/>
            <person name="Howarth C."/>
            <person name="Larson L."/>
            <person name="Lui A."/>
            <person name="MacDonald P.J.P."/>
            <person name="Montmayeur A."/>
            <person name="Murphy C."/>
            <person name="Neiman D."/>
            <person name="Pearson M."/>
            <person name="Priest M."/>
            <person name="Roberts A."/>
            <person name="Saif S."/>
            <person name="Shea T."/>
            <person name="Shenoy N."/>
            <person name="Sisk P."/>
            <person name="Stolte C."/>
            <person name="Sykes S."/>
            <person name="Wortman J."/>
            <person name="Nusbaum C."/>
            <person name="Birren B."/>
        </authorList>
    </citation>
    <scope>NUCLEOTIDE SEQUENCE [LARGE SCALE GENOMIC DNA]</scope>
    <source>
        <strain evidence="4 5">YIT 12060</strain>
    </source>
</reference>
<accession>G5HAY8</accession>
<keyword evidence="1" id="KW-0812">Transmembrane</keyword>
<dbReference type="PATRIC" id="fig|742725.3.peg.1898"/>
<dbReference type="PANTHER" id="PTHR30373:SF2">
    <property type="entry name" value="UPF0603 PROTEIN YGCG"/>
    <property type="match status" value="1"/>
</dbReference>
<keyword evidence="2" id="KW-0732">Signal</keyword>
<evidence type="ECO:0000256" key="1">
    <source>
        <dbReference type="SAM" id="Phobius"/>
    </source>
</evidence>
<dbReference type="STRING" id="742725.HMPREF9450_01803"/>
<evidence type="ECO:0000313" key="5">
    <source>
        <dbReference type="Proteomes" id="UP000006008"/>
    </source>
</evidence>
<feature type="domain" description="TPM" evidence="3">
    <location>
        <begin position="34"/>
        <end position="161"/>
    </location>
</feature>
<dbReference type="GeneID" id="92815170"/>
<dbReference type="EMBL" id="ADLD01000013">
    <property type="protein sequence ID" value="EHB91754.1"/>
    <property type="molecule type" value="Genomic_DNA"/>
</dbReference>
<keyword evidence="1" id="KW-1133">Transmembrane helix</keyword>
<dbReference type="PANTHER" id="PTHR30373">
    <property type="entry name" value="UPF0603 PROTEIN YGCG"/>
    <property type="match status" value="1"/>
</dbReference>
<evidence type="ECO:0000313" key="4">
    <source>
        <dbReference type="EMBL" id="EHB91754.1"/>
    </source>
</evidence>
<feature type="chain" id="PRO_5003477900" description="TPM domain-containing protein" evidence="2">
    <location>
        <begin position="20"/>
        <end position="256"/>
    </location>
</feature>
<keyword evidence="1" id="KW-0472">Membrane</keyword>
<gene>
    <name evidence="4" type="ORF">HMPREF9450_01803</name>
</gene>
<comment type="caution">
    <text evidence="4">The sequence shown here is derived from an EMBL/GenBank/DDBJ whole genome shotgun (WGS) entry which is preliminary data.</text>
</comment>
<dbReference type="AlphaFoldDB" id="G5HAY8"/>
<dbReference type="InterPro" id="IPR007621">
    <property type="entry name" value="TPM_dom"/>
</dbReference>
<dbReference type="HOGENOM" id="CLU_035211_1_0_10"/>
<name>G5HAY8_9BACT</name>
<proteinExistence type="predicted"/>
<feature type="transmembrane region" description="Helical" evidence="1">
    <location>
        <begin position="179"/>
        <end position="197"/>
    </location>
</feature>
<organism evidence="4 5">
    <name type="scientific">Alistipes indistinctus YIT 12060</name>
    <dbReference type="NCBI Taxonomy" id="742725"/>
    <lineage>
        <taxon>Bacteria</taxon>
        <taxon>Pseudomonadati</taxon>
        <taxon>Bacteroidota</taxon>
        <taxon>Bacteroidia</taxon>
        <taxon>Bacteroidales</taxon>
        <taxon>Rikenellaceae</taxon>
        <taxon>Alistipes</taxon>
    </lineage>
</organism>